<protein>
    <submittedName>
        <fullName evidence="2">Uncharacterized protein</fullName>
    </submittedName>
</protein>
<feature type="compositionally biased region" description="Basic residues" evidence="1">
    <location>
        <begin position="29"/>
        <end position="39"/>
    </location>
</feature>
<evidence type="ECO:0000313" key="3">
    <source>
        <dbReference type="Proteomes" id="UP001215598"/>
    </source>
</evidence>
<accession>A0AAD7H3G1</accession>
<dbReference type="EMBL" id="JARKIB010000398">
    <property type="protein sequence ID" value="KAJ7711365.1"/>
    <property type="molecule type" value="Genomic_DNA"/>
</dbReference>
<evidence type="ECO:0000313" key="2">
    <source>
        <dbReference type="EMBL" id="KAJ7711365.1"/>
    </source>
</evidence>
<gene>
    <name evidence="2" type="ORF">B0H16DRAFT_1900652</name>
</gene>
<feature type="compositionally biased region" description="Pro residues" evidence="1">
    <location>
        <begin position="52"/>
        <end position="65"/>
    </location>
</feature>
<dbReference type="Proteomes" id="UP001215598">
    <property type="component" value="Unassembled WGS sequence"/>
</dbReference>
<sequence length="208" mass="22974">MHTPPRRRSPSLPWPSFPAFSCPCHRVRRGTRAHRRSSHTRGLDPIRDRPHLPSPSSPPSLPPSPFLVVARPRVHRRAAPTRTSSGHTVESSAGSTKLVLGQHSCVIYVRVESPLSLVSTLICLTLPHSPFPCGKPRARATQLRCVRARRVPAQTRLRANRARPALPCSTHTHTHTFSLFPSFSSSPHLPIPPFPFPESIPPAMSLPT</sequence>
<reference evidence="2" key="1">
    <citation type="submission" date="2023-03" db="EMBL/GenBank/DDBJ databases">
        <title>Massive genome expansion in bonnet fungi (Mycena s.s.) driven by repeated elements and novel gene families across ecological guilds.</title>
        <authorList>
            <consortium name="Lawrence Berkeley National Laboratory"/>
            <person name="Harder C.B."/>
            <person name="Miyauchi S."/>
            <person name="Viragh M."/>
            <person name="Kuo A."/>
            <person name="Thoen E."/>
            <person name="Andreopoulos B."/>
            <person name="Lu D."/>
            <person name="Skrede I."/>
            <person name="Drula E."/>
            <person name="Henrissat B."/>
            <person name="Morin E."/>
            <person name="Kohler A."/>
            <person name="Barry K."/>
            <person name="LaButti K."/>
            <person name="Morin E."/>
            <person name="Salamov A."/>
            <person name="Lipzen A."/>
            <person name="Mereny Z."/>
            <person name="Hegedus B."/>
            <person name="Baldrian P."/>
            <person name="Stursova M."/>
            <person name="Weitz H."/>
            <person name="Taylor A."/>
            <person name="Grigoriev I.V."/>
            <person name="Nagy L.G."/>
            <person name="Martin F."/>
            <person name="Kauserud H."/>
        </authorList>
    </citation>
    <scope>NUCLEOTIDE SEQUENCE</scope>
    <source>
        <strain evidence="2">CBHHK182m</strain>
    </source>
</reference>
<proteinExistence type="predicted"/>
<evidence type="ECO:0000256" key="1">
    <source>
        <dbReference type="SAM" id="MobiDB-lite"/>
    </source>
</evidence>
<feature type="compositionally biased region" description="Basic and acidic residues" evidence="1">
    <location>
        <begin position="41"/>
        <end position="51"/>
    </location>
</feature>
<feature type="region of interest" description="Disordered" evidence="1">
    <location>
        <begin position="29"/>
        <end position="66"/>
    </location>
</feature>
<comment type="caution">
    <text evidence="2">The sequence shown here is derived from an EMBL/GenBank/DDBJ whole genome shotgun (WGS) entry which is preliminary data.</text>
</comment>
<keyword evidence="3" id="KW-1185">Reference proteome</keyword>
<organism evidence="2 3">
    <name type="scientific">Mycena metata</name>
    <dbReference type="NCBI Taxonomy" id="1033252"/>
    <lineage>
        <taxon>Eukaryota</taxon>
        <taxon>Fungi</taxon>
        <taxon>Dikarya</taxon>
        <taxon>Basidiomycota</taxon>
        <taxon>Agaricomycotina</taxon>
        <taxon>Agaricomycetes</taxon>
        <taxon>Agaricomycetidae</taxon>
        <taxon>Agaricales</taxon>
        <taxon>Marasmiineae</taxon>
        <taxon>Mycenaceae</taxon>
        <taxon>Mycena</taxon>
    </lineage>
</organism>
<dbReference type="AlphaFoldDB" id="A0AAD7H3G1"/>
<name>A0AAD7H3G1_9AGAR</name>